<dbReference type="STRING" id="390270.SAMN04488005_2692"/>
<dbReference type="AlphaFoldDB" id="A0A1I6HHH9"/>
<evidence type="ECO:0000313" key="4">
    <source>
        <dbReference type="Proteomes" id="UP000199478"/>
    </source>
</evidence>
<dbReference type="RefSeq" id="WP_090201072.1">
    <property type="nucleotide sequence ID" value="NZ_FOYP01000002.1"/>
</dbReference>
<protein>
    <submittedName>
        <fullName evidence="3">Double-strand break repair protein AddB</fullName>
    </submittedName>
</protein>
<organism evidence="3 4">
    <name type="scientific">Yoonia tamlensis</name>
    <dbReference type="NCBI Taxonomy" id="390270"/>
    <lineage>
        <taxon>Bacteria</taxon>
        <taxon>Pseudomonadati</taxon>
        <taxon>Pseudomonadota</taxon>
        <taxon>Alphaproteobacteria</taxon>
        <taxon>Rhodobacterales</taxon>
        <taxon>Paracoccaceae</taxon>
        <taxon>Yoonia</taxon>
    </lineage>
</organism>
<evidence type="ECO:0000313" key="3">
    <source>
        <dbReference type="EMBL" id="SFR53737.1"/>
    </source>
</evidence>
<sequence>MFEPTATPRIFGSAPGVDFAQSLVDGLVARGRDMSPHDWAKTEIYVNTTRMQRRIREVFDAGPARLLPRIRLITDLADDPRNKQMPPAIAPLRRRFELLQAVAKLIEQQPDIAPRAALYDLSDSLAKLMDEMQGEGVSPDTIAALDVSDQSGHWARSLAFIRIISAYFGTSQDAPDKESLQRLVVETLADEWAKAPPTHPIIVAGSTGSRGATALFMQAVAKLPQGAIILPGYDFDLPDPVWQAMDDEMTAEDHPQFRFRRLMDIIGFAPKDVQAWSGAAPAHPARNHLISLSLRPAPVTSQWLSEGPSLGDLTIATQGLSLIEAASPRAEAETIALRLRQAVEDGITAALISPDRMLTRQVTAALDRWDIKPDDSAGMPLQLSPPGRMLRHVADMIGKPLTGEMLLILLKHPLCNSTETKRGPHLLHTRELELHLRRHGPPFPTADTLRGWAAKGEGREDWAHWLADTIFDFAEPCTLPLADHLDRHIALTEALCAGPSGTDAGALWKEAAGREARKTCDAIAQDAEFAGIMDSKDYAALFGAILSEGVVRDRDKGHPQILIWGTLEARVQGVDLTILGGMNDGTWPEAPAPDPWLNRVMRAKAGLLLPERRIGLSAHDYQQAVAGKEVWITRAKRSSDAETVPSRWINRLTNLLRGLPDQNGDTALKAMQDRGQEWLEMAAALSRADQRSANTPRPSPCPPVAARPDRLSVTQIKTLIRDPFAIYAQKVLRLKPLDPLAPNADAPLRGTIVHEILENFIAGGFAPDDRDALMQIARDCFAAKCPWPTIRAQWIARLDKSADAFLADEVTRQSLSDSRVIEKKGEITLPNVGVKLTCKADRIDITADGHALVYDYKTGVVPSAKQQEKFDKQLLLEAAMIERGAFADIGALPVKAATFIGVNAAMGTSDAPLAKNPPDQVWAELETLFAHWMQINRGYTARIALFLKTDYSPYDHLSRFGEWDTSDTPKPQVLT</sequence>
<dbReference type="SUPFAM" id="SSF52540">
    <property type="entry name" value="P-loop containing nucleoside triphosphate hydrolases"/>
    <property type="match status" value="1"/>
</dbReference>
<evidence type="ECO:0000256" key="1">
    <source>
        <dbReference type="SAM" id="MobiDB-lite"/>
    </source>
</evidence>
<keyword evidence="4" id="KW-1185">Reference proteome</keyword>
<reference evidence="4" key="1">
    <citation type="submission" date="2016-10" db="EMBL/GenBank/DDBJ databases">
        <authorList>
            <person name="Varghese N."/>
            <person name="Submissions S."/>
        </authorList>
    </citation>
    <scope>NUCLEOTIDE SEQUENCE [LARGE SCALE GENOMIC DNA]</scope>
    <source>
        <strain evidence="4">DSM 26879</strain>
    </source>
</reference>
<name>A0A1I6HHH9_9RHOB</name>
<gene>
    <name evidence="3" type="ORF">SAMN04488005_2692</name>
</gene>
<proteinExistence type="predicted"/>
<accession>A0A1I6HHH9</accession>
<dbReference type="Pfam" id="PF12705">
    <property type="entry name" value="PDDEXK_1"/>
    <property type="match status" value="1"/>
</dbReference>
<dbReference type="InterPro" id="IPR027417">
    <property type="entry name" value="P-loop_NTPase"/>
</dbReference>
<feature type="region of interest" description="Disordered" evidence="1">
    <location>
        <begin position="688"/>
        <end position="707"/>
    </location>
</feature>
<feature type="domain" description="PD-(D/E)XK endonuclease-like" evidence="2">
    <location>
        <begin position="710"/>
        <end position="917"/>
    </location>
</feature>
<dbReference type="NCBIfam" id="TIGR02786">
    <property type="entry name" value="addB_alphas"/>
    <property type="match status" value="1"/>
</dbReference>
<evidence type="ECO:0000259" key="2">
    <source>
        <dbReference type="Pfam" id="PF12705"/>
    </source>
</evidence>
<dbReference type="Gene3D" id="3.90.320.10">
    <property type="match status" value="1"/>
</dbReference>
<dbReference type="EMBL" id="FOYP01000002">
    <property type="protein sequence ID" value="SFR53737.1"/>
    <property type="molecule type" value="Genomic_DNA"/>
</dbReference>
<dbReference type="InterPro" id="IPR038726">
    <property type="entry name" value="PDDEXK_AddAB-type"/>
</dbReference>
<dbReference type="InterPro" id="IPR011604">
    <property type="entry name" value="PDDEXK-like_dom_sf"/>
</dbReference>
<dbReference type="Proteomes" id="UP000199478">
    <property type="component" value="Unassembled WGS sequence"/>
</dbReference>
<dbReference type="InterPro" id="IPR014153">
    <property type="entry name" value="Ds_break_AddB"/>
</dbReference>
<dbReference type="OrthoDB" id="9780606at2"/>